<feature type="region of interest" description="Disordered" evidence="1">
    <location>
        <begin position="838"/>
        <end position="894"/>
    </location>
</feature>
<gene>
    <name evidence="2" type="ORF">PLICRDRAFT_180744</name>
</gene>
<feature type="compositionally biased region" description="Polar residues" evidence="1">
    <location>
        <begin position="851"/>
        <end position="866"/>
    </location>
</feature>
<feature type="compositionally biased region" description="Polar residues" evidence="1">
    <location>
        <begin position="935"/>
        <end position="953"/>
    </location>
</feature>
<evidence type="ECO:0000313" key="3">
    <source>
        <dbReference type="Proteomes" id="UP000053263"/>
    </source>
</evidence>
<reference evidence="2 3" key="1">
    <citation type="submission" date="2014-06" db="EMBL/GenBank/DDBJ databases">
        <title>Evolutionary Origins and Diversification of the Mycorrhizal Mutualists.</title>
        <authorList>
            <consortium name="DOE Joint Genome Institute"/>
            <consortium name="Mycorrhizal Genomics Consortium"/>
            <person name="Kohler A."/>
            <person name="Kuo A."/>
            <person name="Nagy L.G."/>
            <person name="Floudas D."/>
            <person name="Copeland A."/>
            <person name="Barry K.W."/>
            <person name="Cichocki N."/>
            <person name="Veneault-Fourrey C."/>
            <person name="LaButti K."/>
            <person name="Lindquist E.A."/>
            <person name="Lipzen A."/>
            <person name="Lundell T."/>
            <person name="Morin E."/>
            <person name="Murat C."/>
            <person name="Riley R."/>
            <person name="Ohm R."/>
            <person name="Sun H."/>
            <person name="Tunlid A."/>
            <person name="Henrissat B."/>
            <person name="Grigoriev I.V."/>
            <person name="Hibbett D.S."/>
            <person name="Martin F."/>
        </authorList>
    </citation>
    <scope>NUCLEOTIDE SEQUENCE [LARGE SCALE GENOMIC DNA]</scope>
    <source>
        <strain evidence="2 3">FD-325 SS-3</strain>
    </source>
</reference>
<dbReference type="Proteomes" id="UP000053263">
    <property type="component" value="Unassembled WGS sequence"/>
</dbReference>
<feature type="compositionally biased region" description="Basic residues" evidence="1">
    <location>
        <begin position="388"/>
        <end position="399"/>
    </location>
</feature>
<proteinExistence type="predicted"/>
<feature type="compositionally biased region" description="Low complexity" evidence="1">
    <location>
        <begin position="198"/>
        <end position="223"/>
    </location>
</feature>
<feature type="region of interest" description="Disordered" evidence="1">
    <location>
        <begin position="109"/>
        <end position="320"/>
    </location>
</feature>
<feature type="compositionally biased region" description="Polar residues" evidence="1">
    <location>
        <begin position="413"/>
        <end position="423"/>
    </location>
</feature>
<feature type="region of interest" description="Disordered" evidence="1">
    <location>
        <begin position="932"/>
        <end position="1071"/>
    </location>
</feature>
<feature type="compositionally biased region" description="Pro residues" evidence="1">
    <location>
        <begin position="133"/>
        <end position="147"/>
    </location>
</feature>
<evidence type="ECO:0000256" key="1">
    <source>
        <dbReference type="SAM" id="MobiDB-lite"/>
    </source>
</evidence>
<feature type="region of interest" description="Disordered" evidence="1">
    <location>
        <begin position="372"/>
        <end position="684"/>
    </location>
</feature>
<feature type="compositionally biased region" description="Pro residues" evidence="1">
    <location>
        <begin position="640"/>
        <end position="650"/>
    </location>
</feature>
<evidence type="ECO:0000313" key="2">
    <source>
        <dbReference type="EMBL" id="KII83088.1"/>
    </source>
</evidence>
<evidence type="ECO:0008006" key="4">
    <source>
        <dbReference type="Google" id="ProtNLM"/>
    </source>
</evidence>
<keyword evidence="3" id="KW-1185">Reference proteome</keyword>
<feature type="compositionally biased region" description="Basic and acidic residues" evidence="1">
    <location>
        <begin position="591"/>
        <end position="608"/>
    </location>
</feature>
<sequence length="1071" mass="114455">MAPKKLPQTFEDAQNRIYILAEELRSSGAEVATGQASLRELAVMQARAGAIVNEVIAIICQPFLVAQVDYIHFPRVLVSAFMQSELVPKVNGLPQVTLSKLNRYQKGIEDHPYFSPGRITPPPPDEDAFTLPPRQPRPPNDTRPPAPARSDGVPPTNAKRAKSKRRTPASANIVEDSAAETHPPRHSRPPSVGPSAPPKSTSSRPSRASASRPPPSNSAAALGNDHDSGDDDDGNDEEDAPPPKRPRITARDPITTPPADTESPRGRSTARGKGPVSRSTSRPQIRDKGKGKEVPAGPKGEKIGRGGKLPPQQQANDEPMTLIIDEQVYVRPVCARCEKRKYVCTYREGCEACGPCYYAKLKCSSKWHPATAKPVSEEEDLPAAPPTKRSKSRGRKKASKAGPLTIKIKSPDAGQTNAAITTHTDSHPESPPVERNATPGPSTHPVINADAESHPEPPPVERNATPGPSGNSAPSPSPETVPIANPPSADQEVHRPPTTKAAGGFKVGPPRGVKRKKAVIPRLNTEVMVNIPIRSLPQTEPRASSAGDASRSASAPQADGDVSMDSNDWDPAELGFDLSTPQSNAAPNVEDQPRADADASPTDEERRSPLHPAPDAQAPPPSEAPMDIDHGTMQSHEGINPPPVVAPPRNAPHSPRDQDRPPPSGAEQDQPGVPSDRPAEGATSTEADMAGLQAHFERLPMNGIVTNRDALDVIRMIRDSERRNAAILAKISRLDPPILQAETRMAESEARIAAIHRDVASREAAVFNVNRGIANALEAVNDIANDIARRQRLIVQSGHDLDHFERLSADVMRRREDVLRAHSEVTAMRDETRNFAWQSDAGPHYGPLSPPQNRTSTNAAFNAQCTPSSAPFLAPPPASPAWTETHLHPSQHHAETSWSDIIEYNPPLSDLIGSLRMHDRNQSDTADVIGRASGEQANGNHPPTRDAQSTPVRQQDPHPSDTANVESAQRKGQGRPPTPLRLGTEPGPSTSAEVPAAEPSRRPTPGVPSNDDDAQATTGVARTAGEDTSEVPQDIPGVPSNDDDSQATTGVARAAGEDTGEVPQDIVMGSS</sequence>
<organism evidence="2 3">
    <name type="scientific">Plicaturopsis crispa FD-325 SS-3</name>
    <dbReference type="NCBI Taxonomy" id="944288"/>
    <lineage>
        <taxon>Eukaryota</taxon>
        <taxon>Fungi</taxon>
        <taxon>Dikarya</taxon>
        <taxon>Basidiomycota</taxon>
        <taxon>Agaricomycotina</taxon>
        <taxon>Agaricomycetes</taxon>
        <taxon>Agaricomycetidae</taxon>
        <taxon>Amylocorticiales</taxon>
        <taxon>Amylocorticiaceae</taxon>
        <taxon>Plicatura</taxon>
        <taxon>Plicaturopsis crispa</taxon>
    </lineage>
</organism>
<protein>
    <recommendedName>
        <fullName evidence="4">Zn(2)-C6 fungal-type domain-containing protein</fullName>
    </recommendedName>
</protein>
<feature type="compositionally biased region" description="Low complexity" evidence="1">
    <location>
        <begin position="543"/>
        <end position="555"/>
    </location>
</feature>
<dbReference type="AlphaFoldDB" id="A0A0C9T4N7"/>
<dbReference type="HOGENOM" id="CLU_287587_0_0_1"/>
<feature type="compositionally biased region" description="Acidic residues" evidence="1">
    <location>
        <begin position="228"/>
        <end position="240"/>
    </location>
</feature>
<name>A0A0C9T4N7_PLICR</name>
<feature type="compositionally biased region" description="Basic and acidic residues" evidence="1">
    <location>
        <begin position="284"/>
        <end position="304"/>
    </location>
</feature>
<accession>A0A0C9T4N7</accession>
<dbReference type="EMBL" id="KN832584">
    <property type="protein sequence ID" value="KII83088.1"/>
    <property type="molecule type" value="Genomic_DNA"/>
</dbReference>